<dbReference type="AlphaFoldDB" id="A0A3G6J6B5"/>
<reference evidence="1 2" key="1">
    <citation type="submission" date="2018-11" db="EMBL/GenBank/DDBJ databases">
        <authorList>
            <person name="Kleinhagauer T."/>
            <person name="Glaeser S.P."/>
            <person name="Spergser J."/>
            <person name="Ruckert C."/>
            <person name="Kaempfer P."/>
            <person name="Busse H.-J."/>
        </authorList>
    </citation>
    <scope>NUCLEOTIDE SEQUENCE [LARGE SCALE GENOMIC DNA]</scope>
    <source>
        <strain evidence="1 2">200CH</strain>
    </source>
</reference>
<proteinExistence type="predicted"/>
<sequence length="29" mass="3507">MSVFRQYELHTAHLTEAIIWRELTCAKRC</sequence>
<dbReference type="Proteomes" id="UP000269019">
    <property type="component" value="Chromosome"/>
</dbReference>
<accession>A0A3G6J6B5</accession>
<evidence type="ECO:0000313" key="1">
    <source>
        <dbReference type="EMBL" id="AZA13635.1"/>
    </source>
</evidence>
<dbReference type="EMBL" id="CP033896">
    <property type="protein sequence ID" value="AZA13635.1"/>
    <property type="molecule type" value="Genomic_DNA"/>
</dbReference>
<name>A0A3G6J6B5_9CORY</name>
<protein>
    <submittedName>
        <fullName evidence="1">Uncharacterized protein</fullName>
    </submittedName>
</protein>
<gene>
    <name evidence="1" type="ORF">CCHOA_06180</name>
</gene>
<keyword evidence="2" id="KW-1185">Reference proteome</keyword>
<organism evidence="1 2">
    <name type="scientific">Corynebacterium choanae</name>
    <dbReference type="NCBI Taxonomy" id="1862358"/>
    <lineage>
        <taxon>Bacteria</taxon>
        <taxon>Bacillati</taxon>
        <taxon>Actinomycetota</taxon>
        <taxon>Actinomycetes</taxon>
        <taxon>Mycobacteriales</taxon>
        <taxon>Corynebacteriaceae</taxon>
        <taxon>Corynebacterium</taxon>
    </lineage>
</organism>
<evidence type="ECO:0000313" key="2">
    <source>
        <dbReference type="Proteomes" id="UP000269019"/>
    </source>
</evidence>
<dbReference type="KEGG" id="ccho:CCHOA_06180"/>